<evidence type="ECO:0000313" key="2">
    <source>
        <dbReference type="Proteomes" id="UP001500689"/>
    </source>
</evidence>
<comment type="caution">
    <text evidence="1">The sequence shown here is derived from an EMBL/GenBank/DDBJ whole genome shotgun (WGS) entry which is preliminary data.</text>
</comment>
<evidence type="ECO:0000313" key="1">
    <source>
        <dbReference type="EMBL" id="GAA3567434.1"/>
    </source>
</evidence>
<keyword evidence="2" id="KW-1185">Reference proteome</keyword>
<proteinExistence type="predicted"/>
<dbReference type="EMBL" id="BAAAZN010000014">
    <property type="protein sequence ID" value="GAA3567434.1"/>
    <property type="molecule type" value="Genomic_DNA"/>
</dbReference>
<reference evidence="2" key="1">
    <citation type="journal article" date="2019" name="Int. J. Syst. Evol. Microbiol.">
        <title>The Global Catalogue of Microorganisms (GCM) 10K type strain sequencing project: providing services to taxonomists for standard genome sequencing and annotation.</title>
        <authorList>
            <consortium name="The Broad Institute Genomics Platform"/>
            <consortium name="The Broad Institute Genome Sequencing Center for Infectious Disease"/>
            <person name="Wu L."/>
            <person name="Ma J."/>
        </authorList>
    </citation>
    <scope>NUCLEOTIDE SEQUENCE [LARGE SCALE GENOMIC DNA]</scope>
    <source>
        <strain evidence="2">JCM 16898</strain>
    </source>
</reference>
<name>A0ABP6XIH3_9PSEU</name>
<gene>
    <name evidence="1" type="ORF">GCM10022222_59240</name>
</gene>
<sequence>MHCLDCFLVGDDRPAVGVCTSCGAAVCRDCVRIGRHPITHVTGFSSADRSVTETRQLACPSCATALSVRHSREYGFAPPAGSAVEMQ</sequence>
<protein>
    <recommendedName>
        <fullName evidence="3">DUF2180 family protein</fullName>
    </recommendedName>
</protein>
<evidence type="ECO:0008006" key="3">
    <source>
        <dbReference type="Google" id="ProtNLM"/>
    </source>
</evidence>
<accession>A0ABP6XIH3</accession>
<dbReference type="Proteomes" id="UP001500689">
    <property type="component" value="Unassembled WGS sequence"/>
</dbReference>
<organism evidence="1 2">
    <name type="scientific">Amycolatopsis ultiminotia</name>
    <dbReference type="NCBI Taxonomy" id="543629"/>
    <lineage>
        <taxon>Bacteria</taxon>
        <taxon>Bacillati</taxon>
        <taxon>Actinomycetota</taxon>
        <taxon>Actinomycetes</taxon>
        <taxon>Pseudonocardiales</taxon>
        <taxon>Pseudonocardiaceae</taxon>
        <taxon>Amycolatopsis</taxon>
    </lineage>
</organism>
<dbReference type="InterPro" id="IPR017211">
    <property type="entry name" value="UCP037465_Znf"/>
</dbReference>
<dbReference type="Pfam" id="PF09947">
    <property type="entry name" value="DUF2180"/>
    <property type="match status" value="1"/>
</dbReference>